<feature type="region of interest" description="Disordered" evidence="1">
    <location>
        <begin position="1"/>
        <end position="28"/>
    </location>
</feature>
<evidence type="ECO:0000256" key="1">
    <source>
        <dbReference type="SAM" id="MobiDB-lite"/>
    </source>
</evidence>
<feature type="compositionally biased region" description="Basic and acidic residues" evidence="1">
    <location>
        <begin position="16"/>
        <end position="28"/>
    </location>
</feature>
<dbReference type="EMBL" id="JARJFB010000106">
    <property type="protein sequence ID" value="MEA0971281.1"/>
    <property type="molecule type" value="Genomic_DNA"/>
</dbReference>
<evidence type="ECO:0008006" key="4">
    <source>
        <dbReference type="Google" id="ProtNLM"/>
    </source>
</evidence>
<organism evidence="2 3">
    <name type="scientific">Candidatus Megaera venefica</name>
    <dbReference type="NCBI Taxonomy" id="2055910"/>
    <lineage>
        <taxon>Bacteria</taxon>
        <taxon>Pseudomonadati</taxon>
        <taxon>Pseudomonadota</taxon>
        <taxon>Alphaproteobacteria</taxon>
        <taxon>Rickettsiales</taxon>
        <taxon>Rickettsiaceae</taxon>
        <taxon>Candidatus Megaera</taxon>
    </lineage>
</organism>
<evidence type="ECO:0000313" key="3">
    <source>
        <dbReference type="Proteomes" id="UP001291687"/>
    </source>
</evidence>
<proteinExistence type="predicted"/>
<evidence type="ECO:0000313" key="2">
    <source>
        <dbReference type="EMBL" id="MEA0971281.1"/>
    </source>
</evidence>
<reference evidence="2 3" key="1">
    <citation type="submission" date="2023-03" db="EMBL/GenBank/DDBJ databases">
        <title>Host association and intracellularity evolved multiple times independently in the Rickettsiales.</title>
        <authorList>
            <person name="Castelli M."/>
            <person name="Nardi T."/>
            <person name="Gammuto L."/>
            <person name="Bellinzona G."/>
            <person name="Sabaneyeva E."/>
            <person name="Potekhin A."/>
            <person name="Serra V."/>
            <person name="Petroni G."/>
            <person name="Sassera D."/>
        </authorList>
    </citation>
    <scope>NUCLEOTIDE SEQUENCE [LARGE SCALE GENOMIC DNA]</scope>
    <source>
        <strain evidence="2 3">Sr 2-6</strain>
    </source>
</reference>
<gene>
    <name evidence="2" type="ORF">Megvenef_01256</name>
</gene>
<accession>A0ABU5NDL6</accession>
<name>A0ABU5NDL6_9RICK</name>
<protein>
    <recommendedName>
        <fullName evidence="4">Ubiquitin-like protease family profile domain-containing protein</fullName>
    </recommendedName>
</protein>
<keyword evidence="3" id="KW-1185">Reference proteome</keyword>
<sequence length="305" mass="35396">MITTGKSDWEGSSYRDTSDKKAKSGERLWSENSREILKPPAPDYSFLEAMNNTNPANLLNIEKTKIKKTLFDTILCGFNIKQQDYNLSEYNQGFYKYTLNAVSYILELRIIDLQLKNMKVLQAIFIDQNYNNISDILTQISTSTEKLTLVPVNLYNKHAVGIIFEKDKYTNMIHVKYLDSLNKHMSQELKQFITHTLDSQVDFQEITVEQQKYANCGSQVIENFIFYLTGHKVSQEKAIELHSKLVENTLLNNNISEVYLMFEQQFNSFKFATSSEQIEHTPDLFYNVDCNNLQLEVAGEINSFY</sequence>
<comment type="caution">
    <text evidence="2">The sequence shown here is derived from an EMBL/GenBank/DDBJ whole genome shotgun (WGS) entry which is preliminary data.</text>
</comment>
<dbReference type="Proteomes" id="UP001291687">
    <property type="component" value="Unassembled WGS sequence"/>
</dbReference>